<evidence type="ECO:0000313" key="6">
    <source>
        <dbReference type="Proteomes" id="UP000478417"/>
    </source>
</evidence>
<proteinExistence type="predicted"/>
<dbReference type="Proteomes" id="UP000478417">
    <property type="component" value="Unassembled WGS sequence"/>
</dbReference>
<dbReference type="PANTHER" id="PTHR10434">
    <property type="entry name" value="1-ACYL-SN-GLYCEROL-3-PHOSPHATE ACYLTRANSFERASE"/>
    <property type="match status" value="1"/>
</dbReference>
<organism evidence="5 6">
    <name type="scientific">Oceanipulchritudo coccoides</name>
    <dbReference type="NCBI Taxonomy" id="2706888"/>
    <lineage>
        <taxon>Bacteria</taxon>
        <taxon>Pseudomonadati</taxon>
        <taxon>Verrucomicrobiota</taxon>
        <taxon>Opitutia</taxon>
        <taxon>Puniceicoccales</taxon>
        <taxon>Oceanipulchritudinaceae</taxon>
        <taxon>Oceanipulchritudo</taxon>
    </lineage>
</organism>
<dbReference type="AlphaFoldDB" id="A0A6B2M464"/>
<feature type="domain" description="Phospholipid/glycerol acyltransferase" evidence="4">
    <location>
        <begin position="34"/>
        <end position="155"/>
    </location>
</feature>
<keyword evidence="6" id="KW-1185">Reference proteome</keyword>
<dbReference type="Pfam" id="PF01553">
    <property type="entry name" value="Acyltransferase"/>
    <property type="match status" value="1"/>
</dbReference>
<comment type="pathway">
    <text evidence="1">Lipid metabolism.</text>
</comment>
<evidence type="ECO:0000256" key="1">
    <source>
        <dbReference type="ARBA" id="ARBA00005189"/>
    </source>
</evidence>
<keyword evidence="2 5" id="KW-0808">Transferase</keyword>
<dbReference type="GO" id="GO:0006654">
    <property type="term" value="P:phosphatidic acid biosynthetic process"/>
    <property type="evidence" value="ECO:0007669"/>
    <property type="project" value="TreeGrafter"/>
</dbReference>
<protein>
    <submittedName>
        <fullName evidence="5">1-acyl-sn-glycerol-3-phosphate acyltransferase</fullName>
    </submittedName>
</protein>
<dbReference type="SMART" id="SM00563">
    <property type="entry name" value="PlsC"/>
    <property type="match status" value="1"/>
</dbReference>
<evidence type="ECO:0000259" key="4">
    <source>
        <dbReference type="SMART" id="SM00563"/>
    </source>
</evidence>
<comment type="caution">
    <text evidence="5">The sequence shown here is derived from an EMBL/GenBank/DDBJ whole genome shotgun (WGS) entry which is preliminary data.</text>
</comment>
<evidence type="ECO:0000256" key="2">
    <source>
        <dbReference type="ARBA" id="ARBA00022679"/>
    </source>
</evidence>
<sequence length="209" mass="23446">MRAREAGLQLIASFIRLVCGVRPLTGNSLPPGPKVFYANHTSHLDFTLIWAVLPQAERLITRPVAGKDYWIRNKVTRFVGCDIFNALLIERKHITRANNPIEQMHRVLESGLSLIVFPEGTRGTEPVPAAFRSGLYHLSMACPDIPMIPVYLENLNRMLPKGTILPIPLISRITVGSPLPFKADHGQRDEFLTEARQALIDLPELESHE</sequence>
<keyword evidence="3 5" id="KW-0012">Acyltransferase</keyword>
<evidence type="ECO:0000313" key="5">
    <source>
        <dbReference type="EMBL" id="NDV63092.1"/>
    </source>
</evidence>
<name>A0A6B2M464_9BACT</name>
<dbReference type="GO" id="GO:0003841">
    <property type="term" value="F:1-acylglycerol-3-phosphate O-acyltransferase activity"/>
    <property type="evidence" value="ECO:0007669"/>
    <property type="project" value="TreeGrafter"/>
</dbReference>
<gene>
    <name evidence="5" type="ORF">G0Q06_11560</name>
</gene>
<dbReference type="InterPro" id="IPR002123">
    <property type="entry name" value="Plipid/glycerol_acylTrfase"/>
</dbReference>
<dbReference type="EMBL" id="JAAGNX010000003">
    <property type="protein sequence ID" value="NDV63092.1"/>
    <property type="molecule type" value="Genomic_DNA"/>
</dbReference>
<dbReference type="PANTHER" id="PTHR10434:SF11">
    <property type="entry name" value="1-ACYL-SN-GLYCEROL-3-PHOSPHATE ACYLTRANSFERASE"/>
    <property type="match status" value="1"/>
</dbReference>
<dbReference type="CDD" id="cd07989">
    <property type="entry name" value="LPLAT_AGPAT-like"/>
    <property type="match status" value="1"/>
</dbReference>
<dbReference type="SUPFAM" id="SSF69593">
    <property type="entry name" value="Glycerol-3-phosphate (1)-acyltransferase"/>
    <property type="match status" value="1"/>
</dbReference>
<reference evidence="5 6" key="1">
    <citation type="submission" date="2020-02" db="EMBL/GenBank/DDBJ databases">
        <title>Albibacoteraceae fam. nov., the first described family within the subdivision 4 Verrucomicrobia.</title>
        <authorList>
            <person name="Xi F."/>
        </authorList>
    </citation>
    <scope>NUCLEOTIDE SEQUENCE [LARGE SCALE GENOMIC DNA]</scope>
    <source>
        <strain evidence="5 6">CK1056</strain>
    </source>
</reference>
<dbReference type="RefSeq" id="WP_163966102.1">
    <property type="nucleotide sequence ID" value="NZ_JAAGNX010000003.1"/>
</dbReference>
<accession>A0A6B2M464</accession>
<evidence type="ECO:0000256" key="3">
    <source>
        <dbReference type="ARBA" id="ARBA00023315"/>
    </source>
</evidence>